<evidence type="ECO:0000256" key="3">
    <source>
        <dbReference type="ARBA" id="ARBA00022490"/>
    </source>
</evidence>
<dbReference type="PhylomeDB" id="A0A1B0G3U9"/>
<dbReference type="GO" id="GO:0005634">
    <property type="term" value="C:nucleus"/>
    <property type="evidence" value="ECO:0007669"/>
    <property type="project" value="TreeGrafter"/>
</dbReference>
<evidence type="ECO:0000313" key="16">
    <source>
        <dbReference type="Proteomes" id="UP000092444"/>
    </source>
</evidence>
<keyword evidence="16" id="KW-1185">Reference proteome</keyword>
<dbReference type="Proteomes" id="UP000092444">
    <property type="component" value="Unassembled WGS sequence"/>
</dbReference>
<dbReference type="InterPro" id="IPR033509">
    <property type="entry name" value="RNF146"/>
</dbReference>
<keyword evidence="7 10" id="KW-0863">Zinc-finger</keyword>
<evidence type="ECO:0000256" key="7">
    <source>
        <dbReference type="ARBA" id="ARBA00022771"/>
    </source>
</evidence>
<dbReference type="InterPro" id="IPR037197">
    <property type="entry name" value="WWE_dom_sf"/>
</dbReference>
<dbReference type="SUPFAM" id="SSF117839">
    <property type="entry name" value="WWE domain"/>
    <property type="match status" value="2"/>
</dbReference>
<evidence type="ECO:0000259" key="13">
    <source>
        <dbReference type="PROSITE" id="PS50089"/>
    </source>
</evidence>
<dbReference type="UniPathway" id="UPA00143"/>
<sequence length="696" mass="76930">MNPRLCFVHVGWSSYLVTHDRGLWAENVIFEYENCIASKQNATVKLHQNSQNRIMDNLEENSTVTESSVLSSSNDVLINHRDVAVTLDQPIDLASSHTTALSANEATTNITATLQTSTFSAGTESPDKNATKSNKTPLDVPSTSAAAAAASANDSASALNKDTSGTEPSAPANILECPICLQTCIHPARLPCGHIFCFLCVKGVAYKNRRCAMCRREIPGEFLNHPQLVNGIEDICSTKATEDGYQWFYEGRNGGWWAYDKRSALQIEEAYQRLLQNLRVEDQSVLFDCEVVTYDIQICGNIYTIDFAHWTQYPQNMPSKERKICRAKNMPIKGVAGISNRNMNRWWQYDDRTSQDIEEAYKKGEKSCTILVAGYVYIVDLETMIQQRQNEPSRCRHVKRDLATIPKKGVAGLRIEGNSVITNSNFASQLYNQNRQQHNIGSTISGPPDIDLRLPLDFVSHLGGDGLNTNAGISSDFVSTTAVTDAAIRIASNIIGSTLAHADELTRPRSLNNISVFPSTPTVATRVGIDNSMEELDFHDLSLRSGVADSTNSTTNYSIVSTPVSTLSNNRRLLSATVNEAAVFGRGNRELFVAAEDLLGTTQRIMATADQPTFDLTINNFRALTLHDLVDSGDDNEDDDNNDLNNQTEHNLGNNSVDEAENTSIMQRNRRIIDDNAENSGDGAENNIFHVRQLRF</sequence>
<dbReference type="GO" id="GO:0061630">
    <property type="term" value="F:ubiquitin protein ligase activity"/>
    <property type="evidence" value="ECO:0007669"/>
    <property type="project" value="UniProtKB-UniRule"/>
</dbReference>
<dbReference type="InterPro" id="IPR044110">
    <property type="entry name" value="RING-HC_RNF146"/>
</dbReference>
<evidence type="ECO:0000256" key="11">
    <source>
        <dbReference type="RuleBase" id="RU367115"/>
    </source>
</evidence>
<name>A0A1B0G3U9_GLOMM</name>
<dbReference type="InterPro" id="IPR004170">
    <property type="entry name" value="WWE_dom"/>
</dbReference>
<feature type="region of interest" description="Disordered" evidence="12">
    <location>
        <begin position="632"/>
        <end position="663"/>
    </location>
</feature>
<dbReference type="FunFam" id="3.30.40.10:FF:000204">
    <property type="entry name" value="E3 ubiquitin-protein ligase RNF146"/>
    <property type="match status" value="1"/>
</dbReference>
<dbReference type="GO" id="GO:0006511">
    <property type="term" value="P:ubiquitin-dependent protein catabolic process"/>
    <property type="evidence" value="ECO:0007669"/>
    <property type="project" value="UniProtKB-UniRule"/>
</dbReference>
<accession>A0A1B0G3U9</accession>
<evidence type="ECO:0000313" key="15">
    <source>
        <dbReference type="EnsemblMetazoa" id="GMOY007997-PA"/>
    </source>
</evidence>
<evidence type="ECO:0000256" key="5">
    <source>
        <dbReference type="ARBA" id="ARBA00022687"/>
    </source>
</evidence>
<comment type="function">
    <text evidence="11">E3 ubiquitin-protein ligase that specifically binds poly-ADP-ribosylated proteins and mediates their ubiquitination and subsequent degradation.</text>
</comment>
<feature type="compositionally biased region" description="Polar residues" evidence="12">
    <location>
        <begin position="647"/>
        <end position="663"/>
    </location>
</feature>
<evidence type="ECO:0000256" key="4">
    <source>
        <dbReference type="ARBA" id="ARBA00022679"/>
    </source>
</evidence>
<comment type="catalytic activity">
    <reaction evidence="1 11">
        <text>S-ubiquitinyl-[E2 ubiquitin-conjugating enzyme]-L-cysteine + [acceptor protein]-L-lysine = [E2 ubiquitin-conjugating enzyme]-L-cysteine + N(6)-ubiquitinyl-[acceptor protein]-L-lysine.</text>
        <dbReference type="EC" id="2.3.2.27"/>
    </reaction>
</comment>
<evidence type="ECO:0000256" key="9">
    <source>
        <dbReference type="ARBA" id="ARBA00022833"/>
    </source>
</evidence>
<dbReference type="Gene3D" id="3.30.720.50">
    <property type="match status" value="2"/>
</dbReference>
<evidence type="ECO:0000256" key="6">
    <source>
        <dbReference type="ARBA" id="ARBA00022723"/>
    </source>
</evidence>
<feature type="domain" description="WWE" evidence="14">
    <location>
        <begin position="327"/>
        <end position="400"/>
    </location>
</feature>
<dbReference type="PANTHER" id="PTHR13417:SF2">
    <property type="entry name" value="E3 UBIQUITIN-PROTEIN LIGASE RNF146"/>
    <property type="match status" value="1"/>
</dbReference>
<dbReference type="AlphaFoldDB" id="A0A1B0G3U9"/>
<evidence type="ECO:0000256" key="10">
    <source>
        <dbReference type="PROSITE-ProRule" id="PRU00175"/>
    </source>
</evidence>
<protein>
    <recommendedName>
        <fullName evidence="11">E3 ubiquitin-protein ligase</fullName>
        <ecNumber evidence="11">2.3.2.27</ecNumber>
    </recommendedName>
</protein>
<dbReference type="Gene3D" id="3.30.40.10">
    <property type="entry name" value="Zinc/RING finger domain, C3HC4 (zinc finger)"/>
    <property type="match status" value="1"/>
</dbReference>
<keyword evidence="4 11" id="KW-0808">Transferase</keyword>
<dbReference type="SUPFAM" id="SSF57850">
    <property type="entry name" value="RING/U-box"/>
    <property type="match status" value="1"/>
</dbReference>
<dbReference type="PANTHER" id="PTHR13417">
    <property type="entry name" value="E3 UBIQUITIN-PROTEIN LIGASE RNF146"/>
    <property type="match status" value="1"/>
</dbReference>
<organism evidence="15 16">
    <name type="scientific">Glossina morsitans morsitans</name>
    <name type="common">Savannah tsetse fly</name>
    <dbReference type="NCBI Taxonomy" id="37546"/>
    <lineage>
        <taxon>Eukaryota</taxon>
        <taxon>Metazoa</taxon>
        <taxon>Ecdysozoa</taxon>
        <taxon>Arthropoda</taxon>
        <taxon>Hexapoda</taxon>
        <taxon>Insecta</taxon>
        <taxon>Pterygota</taxon>
        <taxon>Neoptera</taxon>
        <taxon>Endopterygota</taxon>
        <taxon>Diptera</taxon>
        <taxon>Brachycera</taxon>
        <taxon>Muscomorpha</taxon>
        <taxon>Hippoboscoidea</taxon>
        <taxon>Glossinidae</taxon>
        <taxon>Glossina</taxon>
    </lineage>
</organism>
<comment type="pathway">
    <text evidence="11">Protein modification; protein ubiquitination.</text>
</comment>
<comment type="domain">
    <text evidence="11">The WWE domain mediates non-covalent poly(ADP-ribose)-binding.</text>
</comment>
<dbReference type="PROSITE" id="PS00518">
    <property type="entry name" value="ZF_RING_1"/>
    <property type="match status" value="1"/>
</dbReference>
<feature type="region of interest" description="Disordered" evidence="12">
    <location>
        <begin position="118"/>
        <end position="147"/>
    </location>
</feature>
<dbReference type="InterPro" id="IPR013083">
    <property type="entry name" value="Znf_RING/FYVE/PHD"/>
</dbReference>
<dbReference type="SMART" id="SM00184">
    <property type="entry name" value="RING"/>
    <property type="match status" value="1"/>
</dbReference>
<keyword evidence="8 11" id="KW-0833">Ubl conjugation pathway</keyword>
<dbReference type="Pfam" id="PF02825">
    <property type="entry name" value="WWE"/>
    <property type="match status" value="2"/>
</dbReference>
<dbReference type="EMBL" id="CCAG010020666">
    <property type="status" value="NOT_ANNOTATED_CDS"/>
    <property type="molecule type" value="Genomic_DNA"/>
</dbReference>
<feature type="domain" description="RING-type" evidence="13">
    <location>
        <begin position="177"/>
        <end position="215"/>
    </location>
</feature>
<proteinExistence type="predicted"/>
<dbReference type="EnsemblMetazoa" id="GMOY007997-RA">
    <property type="protein sequence ID" value="GMOY007997-PA"/>
    <property type="gene ID" value="GMOY007997"/>
</dbReference>
<dbReference type="Pfam" id="PF13920">
    <property type="entry name" value="zf-C3HC4_3"/>
    <property type="match status" value="1"/>
</dbReference>
<evidence type="ECO:0000259" key="14">
    <source>
        <dbReference type="PROSITE" id="PS50918"/>
    </source>
</evidence>
<evidence type="ECO:0000256" key="12">
    <source>
        <dbReference type="SAM" id="MobiDB-lite"/>
    </source>
</evidence>
<comment type="subcellular location">
    <subcellularLocation>
        <location evidence="2 11">Cytoplasm</location>
        <location evidence="2 11">Cytosol</location>
    </subcellularLocation>
</comment>
<dbReference type="GO" id="GO:0016055">
    <property type="term" value="P:Wnt signaling pathway"/>
    <property type="evidence" value="ECO:0007669"/>
    <property type="project" value="UniProtKB-KW"/>
</dbReference>
<dbReference type="SMART" id="SM00678">
    <property type="entry name" value="WWE"/>
    <property type="match status" value="2"/>
</dbReference>
<dbReference type="STRING" id="37546.A0A1B0G3U9"/>
<dbReference type="PROSITE" id="PS50089">
    <property type="entry name" value="ZF_RING_2"/>
    <property type="match status" value="1"/>
</dbReference>
<evidence type="ECO:0000256" key="2">
    <source>
        <dbReference type="ARBA" id="ARBA00004514"/>
    </source>
</evidence>
<dbReference type="InterPro" id="IPR017907">
    <property type="entry name" value="Znf_RING_CS"/>
</dbReference>
<feature type="domain" description="WWE" evidence="14">
    <location>
        <begin position="231"/>
        <end position="326"/>
    </location>
</feature>
<dbReference type="CDD" id="cd16546">
    <property type="entry name" value="RING-HC_RNF146"/>
    <property type="match status" value="1"/>
</dbReference>
<dbReference type="InterPro" id="IPR018123">
    <property type="entry name" value="WWE-dom_subgr"/>
</dbReference>
<keyword evidence="6 11" id="KW-0479">Metal-binding</keyword>
<reference evidence="15" key="1">
    <citation type="submission" date="2020-05" db="UniProtKB">
        <authorList>
            <consortium name="EnsemblMetazoa"/>
        </authorList>
    </citation>
    <scope>IDENTIFICATION</scope>
    <source>
        <strain evidence="15">Yale</strain>
    </source>
</reference>
<comment type="PTM">
    <text evidence="11">Ubiquitinated; autoubiquitinated.</text>
</comment>
<evidence type="ECO:0000256" key="8">
    <source>
        <dbReference type="ARBA" id="ARBA00022786"/>
    </source>
</evidence>
<dbReference type="GO" id="GO:0008270">
    <property type="term" value="F:zinc ion binding"/>
    <property type="evidence" value="ECO:0007669"/>
    <property type="project" value="UniProtKB-UniRule"/>
</dbReference>
<keyword evidence="5" id="KW-0879">Wnt signaling pathway</keyword>
<feature type="compositionally biased region" description="Acidic residues" evidence="12">
    <location>
        <begin position="632"/>
        <end position="642"/>
    </location>
</feature>
<dbReference type="GO" id="GO:0051865">
    <property type="term" value="P:protein autoubiquitination"/>
    <property type="evidence" value="ECO:0007669"/>
    <property type="project" value="UniProtKB-UniRule"/>
</dbReference>
<dbReference type="GO" id="GO:0072572">
    <property type="term" value="F:poly-ADP-D-ribose binding"/>
    <property type="evidence" value="ECO:0007669"/>
    <property type="project" value="UniProtKB-UniRule"/>
</dbReference>
<keyword evidence="3 11" id="KW-0963">Cytoplasm</keyword>
<dbReference type="GO" id="GO:0005829">
    <property type="term" value="C:cytosol"/>
    <property type="evidence" value="ECO:0007669"/>
    <property type="project" value="UniProtKB-SubCell"/>
</dbReference>
<dbReference type="PROSITE" id="PS50918">
    <property type="entry name" value="WWE"/>
    <property type="match status" value="2"/>
</dbReference>
<keyword evidence="9 11" id="KW-0862">Zinc</keyword>
<evidence type="ECO:0000256" key="1">
    <source>
        <dbReference type="ARBA" id="ARBA00000900"/>
    </source>
</evidence>
<dbReference type="InterPro" id="IPR001841">
    <property type="entry name" value="Znf_RING"/>
</dbReference>
<dbReference type="EC" id="2.3.2.27" evidence="11"/>